<dbReference type="InterPro" id="IPR041700">
    <property type="entry name" value="OMP_b-brl_3"/>
</dbReference>
<keyword evidence="8" id="KW-1185">Reference proteome</keyword>
<dbReference type="EMBL" id="CP047895">
    <property type="protein sequence ID" value="QHL91655.1"/>
    <property type="molecule type" value="Genomic_DNA"/>
</dbReference>
<gene>
    <name evidence="7" type="ORF">GVO57_13690</name>
</gene>
<feature type="chain" id="PRO_5031303705" evidence="4">
    <location>
        <begin position="34"/>
        <end position="936"/>
    </location>
</feature>
<dbReference type="PANTHER" id="PTHR40980:SF4">
    <property type="entry name" value="TONB-DEPENDENT RECEPTOR-LIKE BETA-BARREL DOMAIN-CONTAINING PROTEIN"/>
    <property type="match status" value="1"/>
</dbReference>
<evidence type="ECO:0000256" key="4">
    <source>
        <dbReference type="SAM" id="SignalP"/>
    </source>
</evidence>
<dbReference type="RefSeq" id="WP_160593691.1">
    <property type="nucleotide sequence ID" value="NZ_CP047895.1"/>
</dbReference>
<dbReference type="Gene3D" id="2.170.130.10">
    <property type="entry name" value="TonB-dependent receptor, plug domain"/>
    <property type="match status" value="1"/>
</dbReference>
<accession>A0A7Z2NXL2</accession>
<evidence type="ECO:0000256" key="2">
    <source>
        <dbReference type="ARBA" id="ARBA00023136"/>
    </source>
</evidence>
<dbReference type="AlphaFoldDB" id="A0A7Z2NXL2"/>
<evidence type="ECO:0000259" key="5">
    <source>
        <dbReference type="Pfam" id="PF07715"/>
    </source>
</evidence>
<dbReference type="InterPro" id="IPR037066">
    <property type="entry name" value="Plug_dom_sf"/>
</dbReference>
<keyword evidence="3" id="KW-0998">Cell outer membrane</keyword>
<dbReference type="GO" id="GO:0009279">
    <property type="term" value="C:cell outer membrane"/>
    <property type="evidence" value="ECO:0007669"/>
    <property type="project" value="UniProtKB-SubCell"/>
</dbReference>
<evidence type="ECO:0000259" key="6">
    <source>
        <dbReference type="Pfam" id="PF14905"/>
    </source>
</evidence>
<dbReference type="Gene3D" id="2.40.170.20">
    <property type="entry name" value="TonB-dependent receptor, beta-barrel domain"/>
    <property type="match status" value="1"/>
</dbReference>
<sequence length="936" mass="102825">MTSFIFRRAQLRVPFRAILITGAALALPVAAHAAPAEDPASAEDEAATIIVTGTRPIAESEAAALLVQKNSDSLVSVAAADAVGRLPDQNIAQAASRLPGIAVERDQGQARYISLRGAPNYWTSLSFDGINVVSPEGRDARFDSVPSAIASQIIVSKAVTPDMPGETVSGNVNIVTRSAFDYKGLYVAARGAVGRAELGNRPEYEGSLVLADRFRAGAGEIGVVVSGSYFERNMVTDNFETDWEQVSQDRRPGFESRFWARETENKLYRLKRRNYSLTSRLDWEPDADNRISFRSIYTAFTDNEARDNYIFDLDDRQSDLTVNTAACTTSSNPTPTTTGYADVCTGNTPFFGRVYGIDINQRSTLRAFRQSIFTNTVEGSHAFGDGWKLNWLGNVTRSRDDRSVVGEARWDSPSTRTARPTVEYDLRDPQLARVSLFTTLQLASPTRFQAGDPVRAIDSFTKPLSSFRVLDAVDTTDAYTAKFVIARNTALLGADATLKLGFQFDQRTKTVDENEIVRTSAADFAAIGLPTSYQAASLDKAFLGEIPLGYDFRYFNTDLVRSASQAARRTFAFAPVTGNIYDVREQVYAGFAMGTLRYDWGSIVGGVRIEHLRNRGIATGQIGTQNQTLTATSSQTLAFPSLHLNYNIDDQKKVRLSFNSGAARADYDQLRPNVTINDANLTISGGNPAVKPERAYGLDAYFEWYVRPQGFLMLGAFYKRVEDVLYVQRQTFGSDALNFGGVDRSGYVFSGITNGGSGRIFGIEAAAQLQIEPWTADLGLPDWMGGFGVSANLTLNNSRVTKPAVSGVAQRRVRLPGTSDVVYNVGAYYEKYGLSLRLQYQRRSKWLDGIADTAVDAGDTYWAADDELDFSARYAVTPQVELFVDASNLLDNPGRRFADPGSVLTASGISTRSTDRYTIEWERFGRRFTGGVRVTF</sequence>
<reference evidence="7 8" key="1">
    <citation type="submission" date="2020-01" db="EMBL/GenBank/DDBJ databases">
        <title>Sphingomonas sp. C33 whole genome sequece.</title>
        <authorList>
            <person name="Park C."/>
        </authorList>
    </citation>
    <scope>NUCLEOTIDE SEQUENCE [LARGE SCALE GENOMIC DNA]</scope>
    <source>
        <strain evidence="7 8">C33</strain>
    </source>
</reference>
<dbReference type="InterPro" id="IPR010104">
    <property type="entry name" value="TonB_rcpt_bac"/>
</dbReference>
<dbReference type="InterPro" id="IPR036942">
    <property type="entry name" value="Beta-barrel_TonB_sf"/>
</dbReference>
<keyword evidence="4" id="KW-0732">Signal</keyword>
<proteinExistence type="predicted"/>
<evidence type="ECO:0000313" key="7">
    <source>
        <dbReference type="EMBL" id="QHL91655.1"/>
    </source>
</evidence>
<name>A0A7Z2NXL2_9SPHN</name>
<keyword evidence="2" id="KW-0472">Membrane</keyword>
<dbReference type="Pfam" id="PF14905">
    <property type="entry name" value="OMP_b-brl_3"/>
    <property type="match status" value="1"/>
</dbReference>
<comment type="subcellular location">
    <subcellularLocation>
        <location evidence="1">Cell outer membrane</location>
    </subcellularLocation>
</comment>
<keyword evidence="7" id="KW-0675">Receptor</keyword>
<dbReference type="Proteomes" id="UP000464468">
    <property type="component" value="Chromosome"/>
</dbReference>
<protein>
    <submittedName>
        <fullName evidence="7">TonB-dependent receptor</fullName>
    </submittedName>
</protein>
<dbReference type="PANTHER" id="PTHR40980">
    <property type="entry name" value="PLUG DOMAIN-CONTAINING PROTEIN"/>
    <property type="match status" value="1"/>
</dbReference>
<organism evidence="7 8">
    <name type="scientific">Sphingomonas changnyeongensis</name>
    <dbReference type="NCBI Taxonomy" id="2698679"/>
    <lineage>
        <taxon>Bacteria</taxon>
        <taxon>Pseudomonadati</taxon>
        <taxon>Pseudomonadota</taxon>
        <taxon>Alphaproteobacteria</taxon>
        <taxon>Sphingomonadales</taxon>
        <taxon>Sphingomonadaceae</taxon>
        <taxon>Sphingomonas</taxon>
    </lineage>
</organism>
<dbReference type="NCBIfam" id="TIGR01782">
    <property type="entry name" value="TonB-Xanth-Caul"/>
    <property type="match status" value="1"/>
</dbReference>
<feature type="domain" description="TonB-dependent receptor plug" evidence="5">
    <location>
        <begin position="69"/>
        <end position="161"/>
    </location>
</feature>
<dbReference type="KEGG" id="schy:GVO57_13690"/>
<feature type="signal peptide" evidence="4">
    <location>
        <begin position="1"/>
        <end position="33"/>
    </location>
</feature>
<dbReference type="Pfam" id="PF07715">
    <property type="entry name" value="Plug"/>
    <property type="match status" value="1"/>
</dbReference>
<evidence type="ECO:0000256" key="3">
    <source>
        <dbReference type="ARBA" id="ARBA00023237"/>
    </source>
</evidence>
<feature type="domain" description="Outer membrane protein beta-barrel" evidence="6">
    <location>
        <begin position="545"/>
        <end position="775"/>
    </location>
</feature>
<dbReference type="InterPro" id="IPR012910">
    <property type="entry name" value="Plug_dom"/>
</dbReference>
<dbReference type="SUPFAM" id="SSF56935">
    <property type="entry name" value="Porins"/>
    <property type="match status" value="1"/>
</dbReference>
<evidence type="ECO:0000313" key="8">
    <source>
        <dbReference type="Proteomes" id="UP000464468"/>
    </source>
</evidence>
<evidence type="ECO:0000256" key="1">
    <source>
        <dbReference type="ARBA" id="ARBA00004442"/>
    </source>
</evidence>